<dbReference type="InterPro" id="IPR051790">
    <property type="entry name" value="Cytochrome_c-biogenesis_DsbD"/>
</dbReference>
<protein>
    <submittedName>
        <fullName evidence="3">Cytochrome c biogenesis protein CcdA</fullName>
    </submittedName>
</protein>
<organism evidence="3 4">
    <name type="scientific">Pontibacillus chungwhensis</name>
    <dbReference type="NCBI Taxonomy" id="265426"/>
    <lineage>
        <taxon>Bacteria</taxon>
        <taxon>Bacillati</taxon>
        <taxon>Bacillota</taxon>
        <taxon>Bacilli</taxon>
        <taxon>Bacillales</taxon>
        <taxon>Bacillaceae</taxon>
        <taxon>Pontibacillus</taxon>
    </lineage>
</organism>
<accession>A0ABY8V3D6</accession>
<reference evidence="3 4" key="1">
    <citation type="submission" date="2023-05" db="EMBL/GenBank/DDBJ databases">
        <title>Comparative genomics reveals the evidence of polycyclic aromatic hydrocarbons degradation in moderately halophilic genus Pontibacillus.</title>
        <authorList>
            <person name="Yang H."/>
            <person name="Qian Z."/>
        </authorList>
    </citation>
    <scope>NUCLEOTIDE SEQUENCE [LARGE SCALE GENOMIC DNA]</scope>
    <source>
        <strain evidence="4">HN14</strain>
    </source>
</reference>
<keyword evidence="4" id="KW-1185">Reference proteome</keyword>
<feature type="domain" description="Urease accessory protein UreH-like transmembrane" evidence="2">
    <location>
        <begin position="33"/>
        <end position="118"/>
    </location>
</feature>
<dbReference type="InterPro" id="IPR039447">
    <property type="entry name" value="UreH-like_TM_dom"/>
</dbReference>
<gene>
    <name evidence="3" type="ORF">QNI29_06500</name>
</gene>
<name>A0ABY8V3D6_9BACI</name>
<keyword evidence="1" id="KW-0472">Membrane</keyword>
<feature type="transmembrane region" description="Helical" evidence="1">
    <location>
        <begin position="32"/>
        <end position="50"/>
    </location>
</feature>
<dbReference type="EMBL" id="CP126446">
    <property type="protein sequence ID" value="WIG00144.1"/>
    <property type="molecule type" value="Genomic_DNA"/>
</dbReference>
<evidence type="ECO:0000259" key="2">
    <source>
        <dbReference type="Pfam" id="PF13386"/>
    </source>
</evidence>
<evidence type="ECO:0000313" key="4">
    <source>
        <dbReference type="Proteomes" id="UP001236652"/>
    </source>
</evidence>
<keyword evidence="1" id="KW-0812">Transmembrane</keyword>
<dbReference type="PANTHER" id="PTHR31272">
    <property type="entry name" value="CYTOCHROME C-TYPE BIOGENESIS PROTEIN HI_1454-RELATED"/>
    <property type="match status" value="1"/>
</dbReference>
<feature type="transmembrane region" description="Helical" evidence="1">
    <location>
        <begin position="111"/>
        <end position="132"/>
    </location>
</feature>
<sequence length="142" mass="15919">MYHCNGLFLNWNIPACLHVEGKKSHQISEKTWGYIGSLFVGIFFAAGWTPCIGPILTSVLSMSASNPDKGILYTFSYTLGFAIPFLVMSFFIGRANWLMKYSDKIMKISGFFMIIVGIALYFDQLAVLGLWLTNLFGGFRGF</sequence>
<proteinExistence type="predicted"/>
<feature type="transmembrane region" description="Helical" evidence="1">
    <location>
        <begin position="70"/>
        <end position="91"/>
    </location>
</feature>
<dbReference type="Pfam" id="PF13386">
    <property type="entry name" value="DsbD_2"/>
    <property type="match status" value="1"/>
</dbReference>
<dbReference type="PANTHER" id="PTHR31272:SF4">
    <property type="entry name" value="CYTOCHROME C-TYPE BIOGENESIS PROTEIN HI_1454-RELATED"/>
    <property type="match status" value="1"/>
</dbReference>
<dbReference type="Proteomes" id="UP001236652">
    <property type="component" value="Chromosome"/>
</dbReference>
<keyword evidence="1" id="KW-1133">Transmembrane helix</keyword>
<evidence type="ECO:0000313" key="3">
    <source>
        <dbReference type="EMBL" id="WIG00144.1"/>
    </source>
</evidence>
<evidence type="ECO:0000256" key="1">
    <source>
        <dbReference type="SAM" id="Phobius"/>
    </source>
</evidence>